<feature type="transmembrane region" description="Helical" evidence="1">
    <location>
        <begin position="113"/>
        <end position="134"/>
    </location>
</feature>
<proteinExistence type="predicted"/>
<protein>
    <submittedName>
        <fullName evidence="2">ECF transporter S component</fullName>
    </submittedName>
</protein>
<sequence>MRRRIILSSWKLTTFDIALFGILLGIYFIAASLERYVFKGPLNISLTYAIFILFGLILGPFKGALLGILCDTLNQIIYGISTWMIEYAIVPVIIAMISGLLVHFIFNVKRTTWYVGFIILVIITIIMISFLITYNKPFDWAELRFKSKNPIPTIVVASVSATGLTAIWIIAFITYFINKFSWNFKHKLNAQYVFGILVGVFLIIVIMRWFWGPFAYINYHNRFRNGTWTYQKYYLPFMIPIMFKTLIEIPIYALIIFHLKPVISLITGRINFYSQKIYTY</sequence>
<dbReference type="KEGG" id="mclo:DK849_00725"/>
<accession>A0A2Z4LLG6</accession>
<feature type="transmembrane region" description="Helical" evidence="1">
    <location>
        <begin position="36"/>
        <end position="57"/>
    </location>
</feature>
<dbReference type="Gene3D" id="1.10.1760.20">
    <property type="match status" value="1"/>
</dbReference>
<evidence type="ECO:0000256" key="1">
    <source>
        <dbReference type="SAM" id="Phobius"/>
    </source>
</evidence>
<dbReference type="EMBL" id="CP030103">
    <property type="protein sequence ID" value="AWX42609.1"/>
    <property type="molecule type" value="Genomic_DNA"/>
</dbReference>
<dbReference type="GO" id="GO:0016020">
    <property type="term" value="C:membrane"/>
    <property type="evidence" value="ECO:0007669"/>
    <property type="project" value="InterPro"/>
</dbReference>
<name>A0A2Z4LLG6_9BACT</name>
<evidence type="ECO:0000313" key="3">
    <source>
        <dbReference type="Proteomes" id="UP000249865"/>
    </source>
</evidence>
<dbReference type="Proteomes" id="UP000249865">
    <property type="component" value="Chromosome"/>
</dbReference>
<feature type="transmembrane region" description="Helical" evidence="1">
    <location>
        <begin position="12"/>
        <end position="30"/>
    </location>
</feature>
<evidence type="ECO:0000313" key="2">
    <source>
        <dbReference type="EMBL" id="AWX42609.1"/>
    </source>
</evidence>
<dbReference type="OrthoDB" id="397703at2"/>
<keyword evidence="1" id="KW-1133">Transmembrane helix</keyword>
<feature type="transmembrane region" description="Helical" evidence="1">
    <location>
        <begin position="87"/>
        <end position="106"/>
    </location>
</feature>
<dbReference type="AlphaFoldDB" id="A0A2Z4LLG6"/>
<dbReference type="InterPro" id="IPR009825">
    <property type="entry name" value="ECF_substrate-spec-like"/>
</dbReference>
<feature type="transmembrane region" description="Helical" evidence="1">
    <location>
        <begin position="154"/>
        <end position="177"/>
    </location>
</feature>
<reference evidence="3" key="1">
    <citation type="submission" date="2018-06" db="EMBL/GenBank/DDBJ databases">
        <title>Complete genome sequences of Mycoplasma anatis, M. anseris and M. cloacale type strains.</title>
        <authorList>
            <person name="Grozner D."/>
            <person name="Forro B."/>
            <person name="Sulyok K.M."/>
            <person name="Marton S."/>
            <person name="Kreizinger Z."/>
            <person name="Banyai K."/>
            <person name="Gyuranecz M."/>
        </authorList>
    </citation>
    <scope>NUCLEOTIDE SEQUENCE [LARGE SCALE GENOMIC DNA]</scope>
    <source>
        <strain evidence="3">NCTC 10199</strain>
    </source>
</reference>
<organism evidence="2 3">
    <name type="scientific">Metamycoplasma cloacale</name>
    <dbReference type="NCBI Taxonomy" id="92401"/>
    <lineage>
        <taxon>Bacteria</taxon>
        <taxon>Bacillati</taxon>
        <taxon>Mycoplasmatota</taxon>
        <taxon>Mycoplasmoidales</taxon>
        <taxon>Metamycoplasmataceae</taxon>
        <taxon>Metamycoplasma</taxon>
    </lineage>
</organism>
<keyword evidence="3" id="KW-1185">Reference proteome</keyword>
<feature type="transmembrane region" description="Helical" evidence="1">
    <location>
        <begin position="233"/>
        <end position="259"/>
    </location>
</feature>
<keyword evidence="1" id="KW-0812">Transmembrane</keyword>
<dbReference type="Pfam" id="PF07155">
    <property type="entry name" value="ECF-ribofla_trS"/>
    <property type="match status" value="1"/>
</dbReference>
<keyword evidence="1" id="KW-0472">Membrane</keyword>
<feature type="transmembrane region" description="Helical" evidence="1">
    <location>
        <begin position="189"/>
        <end position="211"/>
    </location>
</feature>
<gene>
    <name evidence="2" type="ORF">DK849_00725</name>
</gene>